<evidence type="ECO:0000313" key="2">
    <source>
        <dbReference type="EMBL" id="RZS91031.1"/>
    </source>
</evidence>
<keyword evidence="1" id="KW-1133">Transmembrane helix</keyword>
<accession>A0A4Q7NUY7</accession>
<reference evidence="2 3" key="1">
    <citation type="submission" date="2019-02" db="EMBL/GenBank/DDBJ databases">
        <title>Genomic Encyclopedia of Type Strains, Phase IV (KMG-IV): sequencing the most valuable type-strain genomes for metagenomic binning, comparative biology and taxonomic classification.</title>
        <authorList>
            <person name="Goeker M."/>
        </authorList>
    </citation>
    <scope>NUCLEOTIDE SEQUENCE [LARGE SCALE GENOMIC DNA]</scope>
    <source>
        <strain evidence="2 3">DSM 45622</strain>
    </source>
</reference>
<feature type="transmembrane region" description="Helical" evidence="1">
    <location>
        <begin position="202"/>
        <end position="224"/>
    </location>
</feature>
<feature type="transmembrane region" description="Helical" evidence="1">
    <location>
        <begin position="259"/>
        <end position="277"/>
    </location>
</feature>
<dbReference type="Proteomes" id="UP000293638">
    <property type="component" value="Unassembled WGS sequence"/>
</dbReference>
<organism evidence="2 3">
    <name type="scientific">Motilibacter rhizosphaerae</name>
    <dbReference type="NCBI Taxonomy" id="598652"/>
    <lineage>
        <taxon>Bacteria</taxon>
        <taxon>Bacillati</taxon>
        <taxon>Actinomycetota</taxon>
        <taxon>Actinomycetes</taxon>
        <taxon>Motilibacterales</taxon>
        <taxon>Motilibacteraceae</taxon>
        <taxon>Motilibacter</taxon>
    </lineage>
</organism>
<feature type="transmembrane region" description="Helical" evidence="1">
    <location>
        <begin position="37"/>
        <end position="57"/>
    </location>
</feature>
<keyword evidence="3" id="KW-1185">Reference proteome</keyword>
<feature type="transmembrane region" description="Helical" evidence="1">
    <location>
        <begin position="69"/>
        <end position="88"/>
    </location>
</feature>
<feature type="transmembrane region" description="Helical" evidence="1">
    <location>
        <begin position="166"/>
        <end position="190"/>
    </location>
</feature>
<evidence type="ECO:0000313" key="3">
    <source>
        <dbReference type="Proteomes" id="UP000293638"/>
    </source>
</evidence>
<feature type="transmembrane region" description="Helical" evidence="1">
    <location>
        <begin position="100"/>
        <end position="121"/>
    </location>
</feature>
<keyword evidence="1" id="KW-0812">Transmembrane</keyword>
<dbReference type="Pfam" id="PF13367">
    <property type="entry name" value="PrsW-protease"/>
    <property type="match status" value="1"/>
</dbReference>
<dbReference type="AlphaFoldDB" id="A0A4Q7NUY7"/>
<dbReference type="PANTHER" id="PTHR36844">
    <property type="entry name" value="PROTEASE PRSW"/>
    <property type="match status" value="1"/>
</dbReference>
<gene>
    <name evidence="2" type="ORF">EV189_0263</name>
</gene>
<dbReference type="InterPro" id="IPR026898">
    <property type="entry name" value="PrsW"/>
</dbReference>
<feature type="transmembrane region" description="Helical" evidence="1">
    <location>
        <begin position="236"/>
        <end position="253"/>
    </location>
</feature>
<keyword evidence="1" id="KW-0472">Membrane</keyword>
<feature type="transmembrane region" description="Helical" evidence="1">
    <location>
        <begin position="133"/>
        <end position="154"/>
    </location>
</feature>
<sequence>MSGLLHDRLTKGDRLEVLRGPGTRGFPLVRHRDTSPLLHRHAWVVALAAGALLYLIVERALVDTGNVNFVPSLILLGALVVPVAFVTFVHGRSATWSVSLPVLLVAAVFGGVVGTVTAGLFEYDTVRKLGVLPTLGIGLIEESAKLVVPLLLLMLGTRIAGRSNGLMVGVTVGMAFAALETMGYAFTALLQTQGDLGAVDQVLLLRGLLSPAGHAAWTGLACAALYRRPVEPRYSLWRFVATFALVVVLHGLWDSRSDWWWYLGVGAVSLGLLALEARRGLREPART</sequence>
<proteinExistence type="predicted"/>
<dbReference type="RefSeq" id="WP_130491148.1">
    <property type="nucleotide sequence ID" value="NZ_SGXD01000001.1"/>
</dbReference>
<dbReference type="OrthoDB" id="4424368at2"/>
<name>A0A4Q7NUY7_9ACTN</name>
<dbReference type="PANTHER" id="PTHR36844:SF1">
    <property type="entry name" value="PROTEASE PRSW"/>
    <property type="match status" value="1"/>
</dbReference>
<evidence type="ECO:0000256" key="1">
    <source>
        <dbReference type="SAM" id="Phobius"/>
    </source>
</evidence>
<dbReference type="GO" id="GO:0008233">
    <property type="term" value="F:peptidase activity"/>
    <property type="evidence" value="ECO:0007669"/>
    <property type="project" value="InterPro"/>
</dbReference>
<protein>
    <submittedName>
        <fullName evidence="2">RsiW-degrading membrane proteinase PrsW (M82 family)</fullName>
    </submittedName>
</protein>
<dbReference type="EMBL" id="SGXD01000001">
    <property type="protein sequence ID" value="RZS91031.1"/>
    <property type="molecule type" value="Genomic_DNA"/>
</dbReference>
<comment type="caution">
    <text evidence="2">The sequence shown here is derived from an EMBL/GenBank/DDBJ whole genome shotgun (WGS) entry which is preliminary data.</text>
</comment>